<reference evidence="1 2" key="1">
    <citation type="journal article" date="2015" name="Nature">
        <title>rRNA introns, odd ribosomes, and small enigmatic genomes across a large radiation of phyla.</title>
        <authorList>
            <person name="Brown C.T."/>
            <person name="Hug L.A."/>
            <person name="Thomas B.C."/>
            <person name="Sharon I."/>
            <person name="Castelle C.J."/>
            <person name="Singh A."/>
            <person name="Wilkins M.J."/>
            <person name="Williams K.H."/>
            <person name="Banfield J.F."/>
        </authorList>
    </citation>
    <scope>NUCLEOTIDE SEQUENCE [LARGE SCALE GENOMIC DNA]</scope>
</reference>
<dbReference type="Proteomes" id="UP000034826">
    <property type="component" value="Unassembled WGS sequence"/>
</dbReference>
<accession>A0A0G1J3S8</accession>
<gene>
    <name evidence="1" type="ORF">UW60_C0030G0005</name>
</gene>
<dbReference type="AlphaFoldDB" id="A0A0G1J3S8"/>
<evidence type="ECO:0000313" key="2">
    <source>
        <dbReference type="Proteomes" id="UP000034826"/>
    </source>
</evidence>
<proteinExistence type="predicted"/>
<evidence type="ECO:0008006" key="3">
    <source>
        <dbReference type="Google" id="ProtNLM"/>
    </source>
</evidence>
<evidence type="ECO:0000313" key="1">
    <source>
        <dbReference type="EMBL" id="KKT66008.1"/>
    </source>
</evidence>
<protein>
    <recommendedName>
        <fullName evidence="3">DUF5666 domain-containing protein</fullName>
    </recommendedName>
</protein>
<sequence length="243" mass="26238">MKKILPYITSLAIFVIASLATCLPAGRRCRVPTARSHSIQVLAATTVATPSATPTEAIVTPSQTQDIQEKIKTLVKENLSATESTLKERINQQTLVGFVGLIQSINSGNITINTKDASILQISTNEKTTITRNGSIIKLASLAISDKVIVIGTLLKEDIILAKRIIVIPDETNPVVSGTIVTKVSSVDIKKKLIGLMVNDQEVLYGLTKKSTIKVENIKVGTTIFSITKKYEGKNLLSRAKTL</sequence>
<name>A0A0G1J3S8_9BACT</name>
<organism evidence="1 2">
    <name type="scientific">Candidatus Woesebacteria bacterium GW2011_GWA2_44_33</name>
    <dbReference type="NCBI Taxonomy" id="1618564"/>
    <lineage>
        <taxon>Bacteria</taxon>
        <taxon>Candidatus Woeseibacteriota</taxon>
    </lineage>
</organism>
<comment type="caution">
    <text evidence="1">The sequence shown here is derived from an EMBL/GenBank/DDBJ whole genome shotgun (WGS) entry which is preliminary data.</text>
</comment>
<dbReference type="EMBL" id="LCIY01000030">
    <property type="protein sequence ID" value="KKT66008.1"/>
    <property type="molecule type" value="Genomic_DNA"/>
</dbReference>